<protein>
    <submittedName>
        <fullName evidence="1">Uncharacterized protein</fullName>
    </submittedName>
</protein>
<reference evidence="1 2" key="1">
    <citation type="submission" date="2016-08" db="EMBL/GenBank/DDBJ databases">
        <authorList>
            <person name="Seilhamer J.J."/>
        </authorList>
    </citation>
    <scope>NUCLEOTIDE SEQUENCE [LARGE SCALE GENOMIC DNA]</scope>
    <source>
        <strain evidence="1 2">KH-21-114</strain>
    </source>
</reference>
<dbReference type="AlphaFoldDB" id="A0A0P7DFJ9"/>
<sequence length="118" mass="13249">MAEDVEKKAHPLKVLLGGVLLSVVMLLLSVLLGVIAVNHLGVFDTWLKWREGNYLPLLLWRLALYGSIVFAWVKLKARLPGSDEDQSSKGVQRIEFLVLLLFVIIEISKAPITWSEVL</sequence>
<dbReference type="GeneID" id="93676451"/>
<name>A0A0P7DFJ9_PSEPU</name>
<dbReference type="EMBL" id="MINH01000016">
    <property type="protein sequence ID" value="POG11730.1"/>
    <property type="molecule type" value="Genomic_DNA"/>
</dbReference>
<dbReference type="RefSeq" id="WP_023628681.1">
    <property type="nucleotide sequence ID" value="NZ_ABUNEW020000028.1"/>
</dbReference>
<evidence type="ECO:0000313" key="1">
    <source>
        <dbReference type="EMBL" id="POG11730.1"/>
    </source>
</evidence>
<evidence type="ECO:0000313" key="2">
    <source>
        <dbReference type="Proteomes" id="UP000237230"/>
    </source>
</evidence>
<proteinExistence type="predicted"/>
<organism evidence="1 2">
    <name type="scientific">Pseudomonas putida</name>
    <name type="common">Arthrobacter siderocapsulatus</name>
    <dbReference type="NCBI Taxonomy" id="303"/>
    <lineage>
        <taxon>Bacteria</taxon>
        <taxon>Pseudomonadati</taxon>
        <taxon>Pseudomonadota</taxon>
        <taxon>Gammaproteobacteria</taxon>
        <taxon>Pseudomonadales</taxon>
        <taxon>Pseudomonadaceae</taxon>
        <taxon>Pseudomonas</taxon>
    </lineage>
</organism>
<comment type="caution">
    <text evidence="1">The sequence shown here is derived from an EMBL/GenBank/DDBJ whole genome shotgun (WGS) entry which is preliminary data.</text>
</comment>
<reference evidence="1 2" key="2">
    <citation type="submission" date="2018-03" db="EMBL/GenBank/DDBJ databases">
        <title>Draft genome of Pseudomonas putida strain KH-21-114.</title>
        <authorList>
            <person name="Yoshizawa S."/>
            <person name="Khan N.H."/>
            <person name="Nishimura M."/>
            <person name="Chiura H.X."/>
            <person name="Ogura Y."/>
            <person name="Hayashi T."/>
            <person name="Kogure K."/>
        </authorList>
    </citation>
    <scope>NUCLEOTIDE SEQUENCE [LARGE SCALE GENOMIC DNA]</scope>
    <source>
        <strain evidence="1 2">KH-21-114</strain>
    </source>
</reference>
<gene>
    <name evidence="1" type="ORF">BGP84_00150</name>
</gene>
<accession>A0A0P7DFJ9</accession>
<dbReference type="Proteomes" id="UP000237230">
    <property type="component" value="Unassembled WGS sequence"/>
</dbReference>